<accession>A0AAQ4E6S8</accession>
<dbReference type="InterPro" id="IPR021109">
    <property type="entry name" value="Peptidase_aspartic_dom_sf"/>
</dbReference>
<dbReference type="EMBL" id="JARKHS020021190">
    <property type="protein sequence ID" value="KAK8770406.1"/>
    <property type="molecule type" value="Genomic_DNA"/>
</dbReference>
<evidence type="ECO:0000256" key="1">
    <source>
        <dbReference type="ARBA" id="ARBA00007447"/>
    </source>
</evidence>
<dbReference type="GO" id="GO:0004190">
    <property type="term" value="F:aspartic-type endopeptidase activity"/>
    <property type="evidence" value="ECO:0007669"/>
    <property type="project" value="InterPro"/>
</dbReference>
<comment type="caution">
    <text evidence="3">The sequence shown here is derived from an EMBL/GenBank/DDBJ whole genome shotgun (WGS) entry which is preliminary data.</text>
</comment>
<organism evidence="3 4">
    <name type="scientific">Amblyomma americanum</name>
    <name type="common">Lone star tick</name>
    <dbReference type="NCBI Taxonomy" id="6943"/>
    <lineage>
        <taxon>Eukaryota</taxon>
        <taxon>Metazoa</taxon>
        <taxon>Ecdysozoa</taxon>
        <taxon>Arthropoda</taxon>
        <taxon>Chelicerata</taxon>
        <taxon>Arachnida</taxon>
        <taxon>Acari</taxon>
        <taxon>Parasitiformes</taxon>
        <taxon>Ixodida</taxon>
        <taxon>Ixodoidea</taxon>
        <taxon>Ixodidae</taxon>
        <taxon>Amblyomminae</taxon>
        <taxon>Amblyomma</taxon>
    </lineage>
</organism>
<name>A0AAQ4E6S8_AMBAM</name>
<dbReference type="Gene3D" id="2.40.70.10">
    <property type="entry name" value="Acid Proteases"/>
    <property type="match status" value="1"/>
</dbReference>
<evidence type="ECO:0000313" key="3">
    <source>
        <dbReference type="EMBL" id="KAK8770406.1"/>
    </source>
</evidence>
<protein>
    <recommendedName>
        <fullName evidence="2">Peptidase A1 domain-containing protein</fullName>
    </recommendedName>
</protein>
<dbReference type="PROSITE" id="PS51767">
    <property type="entry name" value="PEPTIDASE_A1"/>
    <property type="match status" value="1"/>
</dbReference>
<proteinExistence type="inferred from homology"/>
<reference evidence="3 4" key="1">
    <citation type="journal article" date="2023" name="Arcadia Sci">
        <title>De novo assembly of a long-read Amblyomma americanum tick genome.</title>
        <authorList>
            <person name="Chou S."/>
            <person name="Poskanzer K.E."/>
            <person name="Rollins M."/>
            <person name="Thuy-Boun P.S."/>
        </authorList>
    </citation>
    <scope>NUCLEOTIDE SEQUENCE [LARGE SCALE GENOMIC DNA]</scope>
    <source>
        <strain evidence="3">F_SG_1</strain>
        <tissue evidence="3">Salivary glands</tissue>
    </source>
</reference>
<gene>
    <name evidence="3" type="ORF">V5799_013133</name>
</gene>
<dbReference type="Pfam" id="PF00026">
    <property type="entry name" value="Asp"/>
    <property type="match status" value="1"/>
</dbReference>
<dbReference type="InterPro" id="IPR001461">
    <property type="entry name" value="Aspartic_peptidase_A1"/>
</dbReference>
<dbReference type="PANTHER" id="PTHR47966">
    <property type="entry name" value="BETA-SITE APP-CLEAVING ENZYME, ISOFORM A-RELATED"/>
    <property type="match status" value="1"/>
</dbReference>
<evidence type="ECO:0000313" key="4">
    <source>
        <dbReference type="Proteomes" id="UP001321473"/>
    </source>
</evidence>
<dbReference type="SUPFAM" id="SSF50630">
    <property type="entry name" value="Acid proteases"/>
    <property type="match status" value="1"/>
</dbReference>
<sequence>YTVKCEDVPKLPAVKFQIGNHTYTLTGNDYVLKITQFRRSLCLSGFVGLDIPAPQGPLWIFGDVFIGRYYTVFDYGAARVGFAEAAEVH</sequence>
<evidence type="ECO:0000259" key="2">
    <source>
        <dbReference type="PROSITE" id="PS51767"/>
    </source>
</evidence>
<dbReference type="PANTHER" id="PTHR47966:SF51">
    <property type="entry name" value="BETA-SITE APP-CLEAVING ENZYME, ISOFORM A-RELATED"/>
    <property type="match status" value="1"/>
</dbReference>
<dbReference type="Proteomes" id="UP001321473">
    <property type="component" value="Unassembled WGS sequence"/>
</dbReference>
<feature type="domain" description="Peptidase A1" evidence="2">
    <location>
        <begin position="1"/>
        <end position="83"/>
    </location>
</feature>
<dbReference type="InterPro" id="IPR033121">
    <property type="entry name" value="PEPTIDASE_A1"/>
</dbReference>
<dbReference type="GO" id="GO:0006508">
    <property type="term" value="P:proteolysis"/>
    <property type="evidence" value="ECO:0007669"/>
    <property type="project" value="InterPro"/>
</dbReference>
<dbReference type="FunFam" id="2.40.70.10:FF:000044">
    <property type="entry name" value="Lysosomal aspartic protease"/>
    <property type="match status" value="1"/>
</dbReference>
<dbReference type="AlphaFoldDB" id="A0AAQ4E6S8"/>
<keyword evidence="4" id="KW-1185">Reference proteome</keyword>
<dbReference type="GO" id="GO:0005764">
    <property type="term" value="C:lysosome"/>
    <property type="evidence" value="ECO:0007669"/>
    <property type="project" value="TreeGrafter"/>
</dbReference>
<comment type="similarity">
    <text evidence="1">Belongs to the peptidase A1 family.</text>
</comment>
<feature type="non-terminal residue" evidence="3">
    <location>
        <position position="1"/>
    </location>
</feature>